<proteinExistence type="predicted"/>
<protein>
    <submittedName>
        <fullName evidence="1">Uncharacterized protein</fullName>
    </submittedName>
</protein>
<gene>
    <name evidence="1" type="ORF">HNQ39_004303</name>
</gene>
<evidence type="ECO:0000313" key="2">
    <source>
        <dbReference type="Proteomes" id="UP000520814"/>
    </source>
</evidence>
<reference evidence="1 2" key="1">
    <citation type="submission" date="2020-08" db="EMBL/GenBank/DDBJ databases">
        <title>Genomic Encyclopedia of Type Strains, Phase IV (KMG-IV): sequencing the most valuable type-strain genomes for metagenomic binning, comparative biology and taxonomic classification.</title>
        <authorList>
            <person name="Goeker M."/>
        </authorList>
    </citation>
    <scope>NUCLEOTIDE SEQUENCE [LARGE SCALE GENOMIC DNA]</scope>
    <source>
        <strain evidence="1 2">DSM 23562</strain>
    </source>
</reference>
<dbReference type="EMBL" id="JACHGW010000004">
    <property type="protein sequence ID" value="MBB6052482.1"/>
    <property type="molecule type" value="Genomic_DNA"/>
</dbReference>
<sequence>MKWQRTLAVLGVVGLLNVLAIVAVARPWLPYEEQARRRSHSNIIFYTRYIRTFSWEQSPHWTYSRRAYRHLACTENCLTLGFLTVTLQEQLVIGLEEGKR</sequence>
<name>A0A7W9STC0_ARMRO</name>
<keyword evidence="2" id="KW-1185">Reference proteome</keyword>
<organism evidence="1 2">
    <name type="scientific">Armatimonas rosea</name>
    <dbReference type="NCBI Taxonomy" id="685828"/>
    <lineage>
        <taxon>Bacteria</taxon>
        <taxon>Bacillati</taxon>
        <taxon>Armatimonadota</taxon>
        <taxon>Armatimonadia</taxon>
        <taxon>Armatimonadales</taxon>
        <taxon>Armatimonadaceae</taxon>
        <taxon>Armatimonas</taxon>
    </lineage>
</organism>
<dbReference type="Proteomes" id="UP000520814">
    <property type="component" value="Unassembled WGS sequence"/>
</dbReference>
<comment type="caution">
    <text evidence="1">The sequence shown here is derived from an EMBL/GenBank/DDBJ whole genome shotgun (WGS) entry which is preliminary data.</text>
</comment>
<dbReference type="AlphaFoldDB" id="A0A7W9STC0"/>
<accession>A0A7W9STC0</accession>
<evidence type="ECO:0000313" key="1">
    <source>
        <dbReference type="EMBL" id="MBB6052482.1"/>
    </source>
</evidence>